<reference evidence="1 2" key="1">
    <citation type="journal article" date="2019" name="Sci. Rep.">
        <title>Orb-weaving spider Araneus ventricosus genome elucidates the spidroin gene catalogue.</title>
        <authorList>
            <person name="Kono N."/>
            <person name="Nakamura H."/>
            <person name="Ohtoshi R."/>
            <person name="Moran D.A.P."/>
            <person name="Shinohara A."/>
            <person name="Yoshida Y."/>
            <person name="Fujiwara M."/>
            <person name="Mori M."/>
            <person name="Tomita M."/>
            <person name="Arakawa K."/>
        </authorList>
    </citation>
    <scope>NUCLEOTIDE SEQUENCE [LARGE SCALE GENOMIC DNA]</scope>
</reference>
<organism evidence="1 2">
    <name type="scientific">Araneus ventricosus</name>
    <name type="common">Orbweaver spider</name>
    <name type="synonym">Epeira ventricosa</name>
    <dbReference type="NCBI Taxonomy" id="182803"/>
    <lineage>
        <taxon>Eukaryota</taxon>
        <taxon>Metazoa</taxon>
        <taxon>Ecdysozoa</taxon>
        <taxon>Arthropoda</taxon>
        <taxon>Chelicerata</taxon>
        <taxon>Arachnida</taxon>
        <taxon>Araneae</taxon>
        <taxon>Araneomorphae</taxon>
        <taxon>Entelegynae</taxon>
        <taxon>Araneoidea</taxon>
        <taxon>Araneidae</taxon>
        <taxon>Araneus</taxon>
    </lineage>
</organism>
<dbReference type="EMBL" id="BGPR01005950">
    <property type="protein sequence ID" value="GBN14792.1"/>
    <property type="molecule type" value="Genomic_DNA"/>
</dbReference>
<dbReference type="Proteomes" id="UP000499080">
    <property type="component" value="Unassembled WGS sequence"/>
</dbReference>
<comment type="caution">
    <text evidence="1">The sequence shown here is derived from an EMBL/GenBank/DDBJ whole genome shotgun (WGS) entry which is preliminary data.</text>
</comment>
<evidence type="ECO:0000313" key="2">
    <source>
        <dbReference type="Proteomes" id="UP000499080"/>
    </source>
</evidence>
<accession>A0A4Y2LJL8</accession>
<evidence type="ECO:0000313" key="1">
    <source>
        <dbReference type="EMBL" id="GBN14792.1"/>
    </source>
</evidence>
<gene>
    <name evidence="1" type="ORF">AVEN_251241_1</name>
</gene>
<proteinExistence type="predicted"/>
<dbReference type="AlphaFoldDB" id="A0A4Y2LJL8"/>
<protein>
    <submittedName>
        <fullName evidence="1">Uncharacterized protein</fullName>
    </submittedName>
</protein>
<sequence length="121" mass="13847">MSQHPLSAHTEGRISAVWHDGHSLAVIARPTYLADPLWLEAETPAYTRNHPEFSDMLYLLICGRIGLERGWGFLRQGTCLSHWIPNLSLENSLGVSLSLAERLSNNWRFWLHGWVDWAQVL</sequence>
<keyword evidence="2" id="KW-1185">Reference proteome</keyword>
<name>A0A4Y2LJL8_ARAVE</name>